<dbReference type="PROSITE" id="PS00571">
    <property type="entry name" value="AMIDASES"/>
    <property type="match status" value="1"/>
</dbReference>
<keyword evidence="9" id="KW-1185">Reference proteome</keyword>
<feature type="binding site" evidence="6">
    <location>
        <position position="208"/>
    </location>
    <ligand>
        <name>substrate</name>
    </ligand>
</feature>
<comment type="similarity">
    <text evidence="2">Belongs to the amidase family.</text>
</comment>
<evidence type="ECO:0000313" key="8">
    <source>
        <dbReference type="EMBL" id="KAF2400842.1"/>
    </source>
</evidence>
<feature type="binding site" evidence="6">
    <location>
        <begin position="229"/>
        <end position="232"/>
    </location>
    <ligand>
        <name>substrate</name>
    </ligand>
</feature>
<evidence type="ECO:0000256" key="4">
    <source>
        <dbReference type="ARBA" id="ARBA00022801"/>
    </source>
</evidence>
<dbReference type="GO" id="GO:0004040">
    <property type="term" value="F:amidase activity"/>
    <property type="evidence" value="ECO:0007669"/>
    <property type="project" value="UniProtKB-EC"/>
</dbReference>
<reference evidence="8" key="1">
    <citation type="journal article" date="2020" name="Stud. Mycol.">
        <title>101 Dothideomycetes genomes: a test case for predicting lifestyles and emergence of pathogens.</title>
        <authorList>
            <person name="Haridas S."/>
            <person name="Albert R."/>
            <person name="Binder M."/>
            <person name="Bloem J."/>
            <person name="Labutti K."/>
            <person name="Salamov A."/>
            <person name="Andreopoulos B."/>
            <person name="Baker S."/>
            <person name="Barry K."/>
            <person name="Bills G."/>
            <person name="Bluhm B."/>
            <person name="Cannon C."/>
            <person name="Castanera R."/>
            <person name="Culley D."/>
            <person name="Daum C."/>
            <person name="Ezra D."/>
            <person name="Gonzalez J."/>
            <person name="Henrissat B."/>
            <person name="Kuo A."/>
            <person name="Liang C."/>
            <person name="Lipzen A."/>
            <person name="Lutzoni F."/>
            <person name="Magnuson J."/>
            <person name="Mondo S."/>
            <person name="Nolan M."/>
            <person name="Ohm R."/>
            <person name="Pangilinan J."/>
            <person name="Park H.-J."/>
            <person name="Ramirez L."/>
            <person name="Alfaro M."/>
            <person name="Sun H."/>
            <person name="Tritt A."/>
            <person name="Yoshinaga Y."/>
            <person name="Zwiers L.-H."/>
            <person name="Turgeon B."/>
            <person name="Goodwin S."/>
            <person name="Spatafora J."/>
            <person name="Crous P."/>
            <person name="Grigoriev I."/>
        </authorList>
    </citation>
    <scope>NUCLEOTIDE SEQUENCE</scope>
    <source>
        <strain evidence="8">CBS 262.69</strain>
    </source>
</reference>
<dbReference type="PANTHER" id="PTHR46072">
    <property type="entry name" value="AMIDASE-RELATED-RELATED"/>
    <property type="match status" value="1"/>
</dbReference>
<evidence type="ECO:0000256" key="1">
    <source>
        <dbReference type="ARBA" id="ARBA00001311"/>
    </source>
</evidence>
<name>A0A6G1HXV4_9PEZI</name>
<sequence length="541" mass="58705">MPEKWEDIAALKRNLLLASIPPDWFLPDAIKPPDSQLNVTRFPAESRFFTSRELELTSLGAASLLEKLASGAWSAVEVAEAYCKRAAVAHQLTNCLSETLFDTARSTAAALDEHLRTTGRPKGPLHGLPISLKDNFNIMGVDSTVGFVSWVNQPATYDSTLVQLLRNAGAVFYVKTNVPTAMMIAETVNNVFGRTLNPLNRALTSGGSSGGESALIAFGGSALGVGTDIGGSLRIPAACTGIFTLRPSFGRFPTLGAKSGLAGQEAVQSVNGPMARSLEDLVLFSKTVVEARPWLADPRCLPIPWREVSLGRKLKLAVMWHDGVVMPTPPVRRALRETVEQLQAAGHEVVEWRAEGHERIAEILGRFFVADGGKTVKSILDPVGEPWRPEMAYYKAASEMGVAELWKLQAERTELCKAYLDRWNGVAGLDGILCPTTPYASVAHQDFKYVGYTGVFNVLDYTALSFPSGVTAHRELDRAAAEAHAPLSDVCAEISGSYNEEAVHDMPVNLQLVGRRLEEEKVLQMADIILKDLGMHAPSRT</sequence>
<organism evidence="8 9">
    <name type="scientific">Trichodelitschia bisporula</name>
    <dbReference type="NCBI Taxonomy" id="703511"/>
    <lineage>
        <taxon>Eukaryota</taxon>
        <taxon>Fungi</taxon>
        <taxon>Dikarya</taxon>
        <taxon>Ascomycota</taxon>
        <taxon>Pezizomycotina</taxon>
        <taxon>Dothideomycetes</taxon>
        <taxon>Dothideomycetes incertae sedis</taxon>
        <taxon>Phaeotrichales</taxon>
        <taxon>Phaeotrichaceae</taxon>
        <taxon>Trichodelitschia</taxon>
    </lineage>
</organism>
<feature type="active site" description="Acyl-ester intermediate" evidence="5">
    <location>
        <position position="232"/>
    </location>
</feature>
<dbReference type="AlphaFoldDB" id="A0A6G1HXV4"/>
<feature type="active site" description="Charge relay system" evidence="5">
    <location>
        <position position="133"/>
    </location>
</feature>
<dbReference type="InterPro" id="IPR036928">
    <property type="entry name" value="AS_sf"/>
</dbReference>
<evidence type="ECO:0000256" key="3">
    <source>
        <dbReference type="ARBA" id="ARBA00012922"/>
    </source>
</evidence>
<dbReference type="Proteomes" id="UP000799640">
    <property type="component" value="Unassembled WGS sequence"/>
</dbReference>
<keyword evidence="4" id="KW-0378">Hydrolase</keyword>
<dbReference type="InterPro" id="IPR020556">
    <property type="entry name" value="Amidase_CS"/>
</dbReference>
<evidence type="ECO:0000256" key="6">
    <source>
        <dbReference type="PIRSR" id="PIRSR001221-2"/>
    </source>
</evidence>
<dbReference type="Pfam" id="PF01425">
    <property type="entry name" value="Amidase"/>
    <property type="match status" value="1"/>
</dbReference>
<feature type="active site" description="Charge relay system" evidence="5">
    <location>
        <position position="208"/>
    </location>
</feature>
<accession>A0A6G1HXV4</accession>
<evidence type="ECO:0000313" key="9">
    <source>
        <dbReference type="Proteomes" id="UP000799640"/>
    </source>
</evidence>
<dbReference type="OrthoDB" id="6428749at2759"/>
<feature type="domain" description="Amidase" evidence="7">
    <location>
        <begin position="77"/>
        <end position="523"/>
    </location>
</feature>
<evidence type="ECO:0000256" key="5">
    <source>
        <dbReference type="PIRSR" id="PIRSR001221-1"/>
    </source>
</evidence>
<dbReference type="PIRSF" id="PIRSF001221">
    <property type="entry name" value="Amidase_fungi"/>
    <property type="match status" value="1"/>
</dbReference>
<dbReference type="Gene3D" id="3.90.1300.10">
    <property type="entry name" value="Amidase signature (AS) domain"/>
    <property type="match status" value="1"/>
</dbReference>
<dbReference type="SUPFAM" id="SSF75304">
    <property type="entry name" value="Amidase signature (AS) enzymes"/>
    <property type="match status" value="1"/>
</dbReference>
<feature type="binding site" evidence="6">
    <location>
        <position position="182"/>
    </location>
    <ligand>
        <name>substrate</name>
    </ligand>
</feature>
<dbReference type="PANTHER" id="PTHR46072:SF11">
    <property type="entry name" value="AMIDASE-RELATED"/>
    <property type="match status" value="1"/>
</dbReference>
<dbReference type="EMBL" id="ML996694">
    <property type="protein sequence ID" value="KAF2400842.1"/>
    <property type="molecule type" value="Genomic_DNA"/>
</dbReference>
<evidence type="ECO:0000259" key="7">
    <source>
        <dbReference type="Pfam" id="PF01425"/>
    </source>
</evidence>
<dbReference type="InterPro" id="IPR023631">
    <property type="entry name" value="Amidase_dom"/>
</dbReference>
<protein>
    <recommendedName>
        <fullName evidence="3">amidase</fullName>
        <ecNumber evidence="3">3.5.1.4</ecNumber>
    </recommendedName>
</protein>
<dbReference type="EC" id="3.5.1.4" evidence="3"/>
<gene>
    <name evidence="8" type="ORF">EJ06DRAFT_529940</name>
</gene>
<evidence type="ECO:0000256" key="2">
    <source>
        <dbReference type="ARBA" id="ARBA00009199"/>
    </source>
</evidence>
<comment type="catalytic activity">
    <reaction evidence="1">
        <text>a monocarboxylic acid amide + H2O = a monocarboxylate + NH4(+)</text>
        <dbReference type="Rhea" id="RHEA:12020"/>
        <dbReference type="ChEBI" id="CHEBI:15377"/>
        <dbReference type="ChEBI" id="CHEBI:28938"/>
        <dbReference type="ChEBI" id="CHEBI:35757"/>
        <dbReference type="ChEBI" id="CHEBI:83628"/>
        <dbReference type="EC" id="3.5.1.4"/>
    </reaction>
</comment>
<proteinExistence type="inferred from homology"/>